<dbReference type="Gene3D" id="1.10.340.70">
    <property type="match status" value="1"/>
</dbReference>
<dbReference type="EMBL" id="QJKJ01006606">
    <property type="protein sequence ID" value="RDX86108.1"/>
    <property type="molecule type" value="Genomic_DNA"/>
</dbReference>
<dbReference type="Pfam" id="PF00665">
    <property type="entry name" value="rve"/>
    <property type="match status" value="1"/>
</dbReference>
<dbReference type="OrthoDB" id="1739170at2759"/>
<keyword evidence="3" id="KW-1185">Reference proteome</keyword>
<dbReference type="InterPro" id="IPR052160">
    <property type="entry name" value="Gypsy_RT_Integrase-like"/>
</dbReference>
<evidence type="ECO:0000313" key="2">
    <source>
        <dbReference type="EMBL" id="RDX86108.1"/>
    </source>
</evidence>
<dbReference type="GO" id="GO:0015074">
    <property type="term" value="P:DNA integration"/>
    <property type="evidence" value="ECO:0007669"/>
    <property type="project" value="InterPro"/>
</dbReference>
<sequence>MQWLTTRVGLNVNLMQCQSETTSRTSNRCTWIHLHHGSQTCNFIFPPKASRLYKKKIKSDAKYYIWDDPYLWKCGSDQVIRRCIPDSEINSVLHFCHAAAGGGHHGSIRTAWKMPQQPILFCEVFDVWGIDFMRPFPISNGYSYILLVVDYMSRWVEVVATKTNDAKVVVNFLKSNIFCWFGVPKALISD</sequence>
<accession>A0A371G6A5</accession>
<dbReference type="PANTHER" id="PTHR47266">
    <property type="entry name" value="ENDONUCLEASE-RELATED"/>
    <property type="match status" value="1"/>
</dbReference>
<dbReference type="InterPro" id="IPR001584">
    <property type="entry name" value="Integrase_cat-core"/>
</dbReference>
<proteinExistence type="predicted"/>
<dbReference type="InterPro" id="IPR036397">
    <property type="entry name" value="RNaseH_sf"/>
</dbReference>
<dbReference type="PROSITE" id="PS50994">
    <property type="entry name" value="INTEGRASE"/>
    <property type="match status" value="1"/>
</dbReference>
<dbReference type="Gene3D" id="3.30.420.10">
    <property type="entry name" value="Ribonuclease H-like superfamily/Ribonuclease H"/>
    <property type="match status" value="1"/>
</dbReference>
<name>A0A371G6A5_MUCPR</name>
<feature type="domain" description="Integrase catalytic" evidence="1">
    <location>
        <begin position="114"/>
        <end position="190"/>
    </location>
</feature>
<gene>
    <name evidence="2" type="primary">gag-pol</name>
    <name evidence="2" type="ORF">CR513_32604</name>
</gene>
<dbReference type="GO" id="GO:0003676">
    <property type="term" value="F:nucleic acid binding"/>
    <property type="evidence" value="ECO:0007669"/>
    <property type="project" value="InterPro"/>
</dbReference>
<dbReference type="InterPro" id="IPR012337">
    <property type="entry name" value="RNaseH-like_sf"/>
</dbReference>
<dbReference type="Proteomes" id="UP000257109">
    <property type="component" value="Unassembled WGS sequence"/>
</dbReference>
<evidence type="ECO:0000313" key="3">
    <source>
        <dbReference type="Proteomes" id="UP000257109"/>
    </source>
</evidence>
<evidence type="ECO:0000259" key="1">
    <source>
        <dbReference type="PROSITE" id="PS50994"/>
    </source>
</evidence>
<protein>
    <submittedName>
        <fullName evidence="2">Gag-pol</fullName>
    </submittedName>
</protein>
<feature type="non-terminal residue" evidence="2">
    <location>
        <position position="1"/>
    </location>
</feature>
<dbReference type="AlphaFoldDB" id="A0A371G6A5"/>
<comment type="caution">
    <text evidence="2">The sequence shown here is derived from an EMBL/GenBank/DDBJ whole genome shotgun (WGS) entry which is preliminary data.</text>
</comment>
<reference evidence="2" key="1">
    <citation type="submission" date="2018-05" db="EMBL/GenBank/DDBJ databases">
        <title>Draft genome of Mucuna pruriens seed.</title>
        <authorList>
            <person name="Nnadi N.E."/>
            <person name="Vos R."/>
            <person name="Hasami M.H."/>
            <person name="Devisetty U.K."/>
            <person name="Aguiy J.C."/>
        </authorList>
    </citation>
    <scope>NUCLEOTIDE SEQUENCE [LARGE SCALE GENOMIC DNA]</scope>
    <source>
        <strain evidence="2">JCA_2017</strain>
    </source>
</reference>
<organism evidence="2 3">
    <name type="scientific">Mucuna pruriens</name>
    <name type="common">Velvet bean</name>
    <name type="synonym">Dolichos pruriens</name>
    <dbReference type="NCBI Taxonomy" id="157652"/>
    <lineage>
        <taxon>Eukaryota</taxon>
        <taxon>Viridiplantae</taxon>
        <taxon>Streptophyta</taxon>
        <taxon>Embryophyta</taxon>
        <taxon>Tracheophyta</taxon>
        <taxon>Spermatophyta</taxon>
        <taxon>Magnoliopsida</taxon>
        <taxon>eudicotyledons</taxon>
        <taxon>Gunneridae</taxon>
        <taxon>Pentapetalae</taxon>
        <taxon>rosids</taxon>
        <taxon>fabids</taxon>
        <taxon>Fabales</taxon>
        <taxon>Fabaceae</taxon>
        <taxon>Papilionoideae</taxon>
        <taxon>50 kb inversion clade</taxon>
        <taxon>NPAAA clade</taxon>
        <taxon>indigoferoid/millettioid clade</taxon>
        <taxon>Phaseoleae</taxon>
        <taxon>Mucuna</taxon>
    </lineage>
</organism>
<dbReference type="SUPFAM" id="SSF53098">
    <property type="entry name" value="Ribonuclease H-like"/>
    <property type="match status" value="1"/>
</dbReference>